<dbReference type="Proteomes" id="UP000295781">
    <property type="component" value="Chromosome"/>
</dbReference>
<reference evidence="1 2" key="1">
    <citation type="submission" date="2015-09" db="EMBL/GenBank/DDBJ databases">
        <title>Sorangium comparison.</title>
        <authorList>
            <person name="Zaburannyi N."/>
            <person name="Bunk B."/>
            <person name="Overmann J."/>
            <person name="Mueller R."/>
        </authorList>
    </citation>
    <scope>NUCLEOTIDE SEQUENCE [LARGE SCALE GENOMIC DNA]</scope>
    <source>
        <strain evidence="1 2">So ceGT47</strain>
    </source>
</reference>
<sequence>MGAQVAAPVLTARYHGAAPVWRPFVTGELARAAPHVALRARGAIRR</sequence>
<protein>
    <submittedName>
        <fullName evidence="1">Uncharacterized protein</fullName>
    </submittedName>
</protein>
<gene>
    <name evidence="1" type="ORF">SOCEGT47_055540</name>
</gene>
<name>A0A4P2Q7M2_SORCE</name>
<accession>A0A4P2Q7M2</accession>
<dbReference type="AlphaFoldDB" id="A0A4P2Q7M2"/>
<dbReference type="EMBL" id="CP012670">
    <property type="protein sequence ID" value="AUX25013.1"/>
    <property type="molecule type" value="Genomic_DNA"/>
</dbReference>
<proteinExistence type="predicted"/>
<evidence type="ECO:0000313" key="1">
    <source>
        <dbReference type="EMBL" id="AUX25013.1"/>
    </source>
</evidence>
<evidence type="ECO:0000313" key="2">
    <source>
        <dbReference type="Proteomes" id="UP000295781"/>
    </source>
</evidence>
<organism evidence="1 2">
    <name type="scientific">Sorangium cellulosum</name>
    <name type="common">Polyangium cellulosum</name>
    <dbReference type="NCBI Taxonomy" id="56"/>
    <lineage>
        <taxon>Bacteria</taxon>
        <taxon>Pseudomonadati</taxon>
        <taxon>Myxococcota</taxon>
        <taxon>Polyangia</taxon>
        <taxon>Polyangiales</taxon>
        <taxon>Polyangiaceae</taxon>
        <taxon>Sorangium</taxon>
    </lineage>
</organism>